<evidence type="ECO:0000256" key="3">
    <source>
        <dbReference type="ARBA" id="ARBA00023125"/>
    </source>
</evidence>
<feature type="domain" description="HTH lysR-type" evidence="5">
    <location>
        <begin position="1"/>
        <end position="58"/>
    </location>
</feature>
<dbReference type="InterPro" id="IPR036388">
    <property type="entry name" value="WH-like_DNA-bd_sf"/>
</dbReference>
<comment type="similarity">
    <text evidence="1">Belongs to the LysR transcriptional regulatory family.</text>
</comment>
<dbReference type="SUPFAM" id="SSF46785">
    <property type="entry name" value="Winged helix' DNA-binding domain"/>
    <property type="match status" value="1"/>
</dbReference>
<evidence type="ECO:0000259" key="5">
    <source>
        <dbReference type="PROSITE" id="PS50931"/>
    </source>
</evidence>
<protein>
    <submittedName>
        <fullName evidence="6">Transcriptional regulator, LysR family</fullName>
    </submittedName>
</protein>
<dbReference type="PRINTS" id="PR00039">
    <property type="entry name" value="HTHLYSR"/>
</dbReference>
<dbReference type="Gene3D" id="3.40.190.290">
    <property type="match status" value="1"/>
</dbReference>
<evidence type="ECO:0000313" key="7">
    <source>
        <dbReference type="Proteomes" id="UP000264006"/>
    </source>
</evidence>
<evidence type="ECO:0000313" key="6">
    <source>
        <dbReference type="EMBL" id="AXV05123.1"/>
    </source>
</evidence>
<dbReference type="InterPro" id="IPR036390">
    <property type="entry name" value="WH_DNA-bd_sf"/>
</dbReference>
<keyword evidence="4" id="KW-0804">Transcription</keyword>
<dbReference type="GO" id="GO:0000976">
    <property type="term" value="F:transcription cis-regulatory region binding"/>
    <property type="evidence" value="ECO:0007669"/>
    <property type="project" value="TreeGrafter"/>
</dbReference>
<dbReference type="Pfam" id="PF00126">
    <property type="entry name" value="HTH_1"/>
    <property type="match status" value="1"/>
</dbReference>
<dbReference type="CDD" id="cd05466">
    <property type="entry name" value="PBP2_LTTR_substrate"/>
    <property type="match status" value="1"/>
</dbReference>
<evidence type="ECO:0000256" key="4">
    <source>
        <dbReference type="ARBA" id="ARBA00023163"/>
    </source>
</evidence>
<dbReference type="InterPro" id="IPR005119">
    <property type="entry name" value="LysR_subst-bd"/>
</dbReference>
<organism evidence="6 7">
    <name type="scientific">Euzebya pacifica</name>
    <dbReference type="NCBI Taxonomy" id="1608957"/>
    <lineage>
        <taxon>Bacteria</taxon>
        <taxon>Bacillati</taxon>
        <taxon>Actinomycetota</taxon>
        <taxon>Nitriliruptoria</taxon>
        <taxon>Euzebyales</taxon>
    </lineage>
</organism>
<dbReference type="PANTHER" id="PTHR30126:SF100">
    <property type="entry name" value="LYSR-FAMILY TRANSCRIPTIONAL REGULATOR"/>
    <property type="match status" value="1"/>
</dbReference>
<dbReference type="InterPro" id="IPR000847">
    <property type="entry name" value="LysR_HTH_N"/>
</dbReference>
<reference evidence="6 7" key="1">
    <citation type="submission" date="2018-09" db="EMBL/GenBank/DDBJ databases">
        <title>Complete genome sequence of Euzebya sp. DY32-46 isolated from seawater of Pacific Ocean.</title>
        <authorList>
            <person name="Xu L."/>
            <person name="Wu Y.-H."/>
            <person name="Xu X.-W."/>
        </authorList>
    </citation>
    <scope>NUCLEOTIDE SEQUENCE [LARGE SCALE GENOMIC DNA]</scope>
    <source>
        <strain evidence="6 7">DY32-46</strain>
    </source>
</reference>
<keyword evidence="7" id="KW-1185">Reference proteome</keyword>
<dbReference type="Proteomes" id="UP000264006">
    <property type="component" value="Chromosome"/>
</dbReference>
<evidence type="ECO:0000256" key="1">
    <source>
        <dbReference type="ARBA" id="ARBA00009437"/>
    </source>
</evidence>
<dbReference type="FunFam" id="1.10.10.10:FF:000001">
    <property type="entry name" value="LysR family transcriptional regulator"/>
    <property type="match status" value="1"/>
</dbReference>
<dbReference type="GO" id="GO:0003700">
    <property type="term" value="F:DNA-binding transcription factor activity"/>
    <property type="evidence" value="ECO:0007669"/>
    <property type="project" value="InterPro"/>
</dbReference>
<dbReference type="Pfam" id="PF03466">
    <property type="entry name" value="LysR_substrate"/>
    <property type="match status" value="1"/>
</dbReference>
<keyword evidence="2" id="KW-0805">Transcription regulation</keyword>
<dbReference type="PROSITE" id="PS50931">
    <property type="entry name" value="HTH_LYSR"/>
    <property type="match status" value="1"/>
</dbReference>
<name>A0A346XSC6_9ACTN</name>
<dbReference type="KEGG" id="euz:DVS28_a0416"/>
<sequence length="303" mass="33136">MELRDLRTFLVCARLQHFTQAAEELAYAQSTVTAQVRSLEKELDVPLFDRVGRGVVLTPAGQRLEGYARRIVDLVEEASATVAFVGSQPHGDLTISATETLSTFQLPDVLREFQRRFPDVRLFLRPHDPADLVARVVEGDSAAAITLDVPISHPDLTVETLREEEVWLLAPPDHPLAGRRRLGSADLAPFRLLLSELDVSYGGAFIDRLAAEGVVPIDPMEFSSVAAIKQCVRVGMGLTALPAFASTEEVESGQLVVLPFACPSVTVQLLWHRHRWVPPAAEALLALTRELLGQPSRVDSAGP</sequence>
<evidence type="ECO:0000256" key="2">
    <source>
        <dbReference type="ARBA" id="ARBA00023015"/>
    </source>
</evidence>
<keyword evidence="3" id="KW-0238">DNA-binding</keyword>
<accession>A0A346XSC6</accession>
<dbReference type="SUPFAM" id="SSF53850">
    <property type="entry name" value="Periplasmic binding protein-like II"/>
    <property type="match status" value="1"/>
</dbReference>
<dbReference type="AlphaFoldDB" id="A0A346XSC6"/>
<proteinExistence type="inferred from homology"/>
<dbReference type="EMBL" id="CP031165">
    <property type="protein sequence ID" value="AXV05123.1"/>
    <property type="molecule type" value="Genomic_DNA"/>
</dbReference>
<gene>
    <name evidence="6" type="ORF">DVS28_a0416</name>
</gene>
<dbReference type="Gene3D" id="1.10.10.10">
    <property type="entry name" value="Winged helix-like DNA-binding domain superfamily/Winged helix DNA-binding domain"/>
    <property type="match status" value="1"/>
</dbReference>
<dbReference type="PANTHER" id="PTHR30126">
    <property type="entry name" value="HTH-TYPE TRANSCRIPTIONAL REGULATOR"/>
    <property type="match status" value="1"/>
</dbReference>